<protein>
    <submittedName>
        <fullName evidence="1">Uncharacterized protein</fullName>
    </submittedName>
</protein>
<dbReference type="AlphaFoldDB" id="A0A1I1NCA0"/>
<keyword evidence="2" id="KW-1185">Reference proteome</keyword>
<proteinExistence type="predicted"/>
<dbReference type="Proteomes" id="UP000231644">
    <property type="component" value="Unassembled WGS sequence"/>
</dbReference>
<dbReference type="EMBL" id="FOLX01000001">
    <property type="protein sequence ID" value="SFC92403.1"/>
    <property type="molecule type" value="Genomic_DNA"/>
</dbReference>
<evidence type="ECO:0000313" key="2">
    <source>
        <dbReference type="Proteomes" id="UP000231644"/>
    </source>
</evidence>
<reference evidence="1 2" key="1">
    <citation type="submission" date="2016-10" db="EMBL/GenBank/DDBJ databases">
        <authorList>
            <person name="de Groot N.N."/>
        </authorList>
    </citation>
    <scope>NUCLEOTIDE SEQUENCE [LARGE SCALE GENOMIC DNA]</scope>
    <source>
        <strain evidence="1 2">DSM 29619</strain>
    </source>
</reference>
<evidence type="ECO:0000313" key="1">
    <source>
        <dbReference type="EMBL" id="SFC92403.1"/>
    </source>
</evidence>
<sequence>MLTESSSKTSLWGGLSAGAKTAAMGTAGVALWGSLAFYFVVGGEEAQVADTLEPSERLFLRMELPETVLLDGCVENFGGSACADKGWIIISENKERARSTMMPRGLTEAMPAPLWTEVVARHSMSDADCKATLEKELPEWLGSGSRARPGLHATLVPDRFTACQARASGIDPVIDAQAFWIMKDHKIVAELRCSLPVEDRSADCQLSAFPDHGDYVVSYSRLPAANVSSIVDQTGHMMGVLSSNMPEGMQDRVDLSFLDGKIAFDEASAHALSSLGNMVR</sequence>
<organism evidence="1 2">
    <name type="scientific">Pseudooceanicola nitratireducens</name>
    <dbReference type="NCBI Taxonomy" id="517719"/>
    <lineage>
        <taxon>Bacteria</taxon>
        <taxon>Pseudomonadati</taxon>
        <taxon>Pseudomonadota</taxon>
        <taxon>Alphaproteobacteria</taxon>
        <taxon>Rhodobacterales</taxon>
        <taxon>Paracoccaceae</taxon>
        <taxon>Pseudooceanicola</taxon>
    </lineage>
</organism>
<accession>A0A1I1NCA0</accession>
<name>A0A1I1NCA0_9RHOB</name>
<gene>
    <name evidence="1" type="ORF">SAMN05421762_2763</name>
</gene>